<dbReference type="Proteomes" id="UP000252118">
    <property type="component" value="Unassembled WGS sequence"/>
</dbReference>
<name>A0A366EQB3_9BACI</name>
<evidence type="ECO:0000313" key="2">
    <source>
        <dbReference type="Proteomes" id="UP000252118"/>
    </source>
</evidence>
<evidence type="ECO:0000313" key="1">
    <source>
        <dbReference type="EMBL" id="RBP03880.1"/>
    </source>
</evidence>
<dbReference type="AlphaFoldDB" id="A0A366EQB3"/>
<reference evidence="1 2" key="1">
    <citation type="submission" date="2018-06" db="EMBL/GenBank/DDBJ databases">
        <title>Freshwater and sediment microbial communities from various areas in North America, analyzing microbe dynamics in response to fracking.</title>
        <authorList>
            <person name="Lamendella R."/>
        </authorList>
    </citation>
    <scope>NUCLEOTIDE SEQUENCE [LARGE SCALE GENOMIC DNA]</scope>
    <source>
        <strain evidence="1 2">97B</strain>
    </source>
</reference>
<protein>
    <submittedName>
        <fullName evidence="1">Uncharacterized protein</fullName>
    </submittedName>
</protein>
<dbReference type="EMBL" id="QNRJ01000007">
    <property type="protein sequence ID" value="RBP03880.1"/>
    <property type="molecule type" value="Genomic_DNA"/>
</dbReference>
<gene>
    <name evidence="1" type="ORF">DET59_10726</name>
</gene>
<organism evidence="1 2">
    <name type="scientific">Rossellomorea aquimaris</name>
    <dbReference type="NCBI Taxonomy" id="189382"/>
    <lineage>
        <taxon>Bacteria</taxon>
        <taxon>Bacillati</taxon>
        <taxon>Bacillota</taxon>
        <taxon>Bacilli</taxon>
        <taxon>Bacillales</taxon>
        <taxon>Bacillaceae</taxon>
        <taxon>Rossellomorea</taxon>
    </lineage>
</organism>
<accession>A0A366EQB3</accession>
<sequence length="31" mass="3326">MTLLTPIIITGAVLSLAWIVGNNEKANEQSK</sequence>
<comment type="caution">
    <text evidence="1">The sequence shown here is derived from an EMBL/GenBank/DDBJ whole genome shotgun (WGS) entry which is preliminary data.</text>
</comment>
<proteinExistence type="predicted"/>